<name>A0ABX7BI25_9PROT</name>
<dbReference type="EMBL" id="CP067423">
    <property type="protein sequence ID" value="QQP93853.1"/>
    <property type="molecule type" value="Genomic_DNA"/>
</dbReference>
<dbReference type="RefSeq" id="WP_201083690.1">
    <property type="nucleotide sequence ID" value="NZ_CP067423.1"/>
</dbReference>
<organism evidence="1 2">
    <name type="scientific">Skermanella cutis</name>
    <dbReference type="NCBI Taxonomy" id="2775420"/>
    <lineage>
        <taxon>Bacteria</taxon>
        <taxon>Pseudomonadati</taxon>
        <taxon>Pseudomonadota</taxon>
        <taxon>Alphaproteobacteria</taxon>
        <taxon>Rhodospirillales</taxon>
        <taxon>Azospirillaceae</taxon>
        <taxon>Skermanella</taxon>
    </lineage>
</organism>
<evidence type="ECO:0000313" key="1">
    <source>
        <dbReference type="EMBL" id="QQP93853.1"/>
    </source>
</evidence>
<keyword evidence="2" id="KW-1185">Reference proteome</keyword>
<geneLocation type="plasmid" evidence="1 2">
    <name>pTT6-3</name>
</geneLocation>
<sequence>MPQGEITIGRTGSAVYTVRGAWVYRNPGANPYRYDTLEGFVTEMLTGVLGGSWRETPVGTCIINRFVP</sequence>
<reference evidence="1" key="1">
    <citation type="submission" date="2021-02" db="EMBL/GenBank/DDBJ databases">
        <title>Skermanella TT6 skin isolate.</title>
        <authorList>
            <person name="Lee K."/>
            <person name="Ganzorig M."/>
        </authorList>
    </citation>
    <scope>NUCLEOTIDE SEQUENCE</scope>
    <source>
        <strain evidence="1">TT6</strain>
    </source>
</reference>
<accession>A0ABX7BI25</accession>
<proteinExistence type="predicted"/>
<keyword evidence="1" id="KW-0614">Plasmid</keyword>
<evidence type="ECO:0000313" key="2">
    <source>
        <dbReference type="Proteomes" id="UP000595197"/>
    </source>
</evidence>
<dbReference type="Proteomes" id="UP000595197">
    <property type="component" value="Plasmid pTT6-3"/>
</dbReference>
<protein>
    <submittedName>
        <fullName evidence="1">Uncharacterized protein</fullName>
    </submittedName>
</protein>
<gene>
    <name evidence="1" type="ORF">IGS68_34590</name>
</gene>